<feature type="domain" description="HTH iclR-type" evidence="2">
    <location>
        <begin position="18"/>
        <end position="59"/>
    </location>
</feature>
<dbReference type="HOGENOM" id="CLU_036604_13_1_11"/>
<dbReference type="eggNOG" id="COG1940">
    <property type="taxonomic scope" value="Bacteria"/>
</dbReference>
<dbReference type="Pfam" id="PF09339">
    <property type="entry name" value="HTH_IclR"/>
    <property type="match status" value="1"/>
</dbReference>
<dbReference type="Gene3D" id="1.10.10.10">
    <property type="entry name" value="Winged helix-like DNA-binding domain superfamily/Winged helix DNA-binding domain"/>
    <property type="match status" value="1"/>
</dbReference>
<dbReference type="PANTHER" id="PTHR18964">
    <property type="entry name" value="ROK (REPRESSOR, ORF, KINASE) FAMILY"/>
    <property type="match status" value="1"/>
</dbReference>
<dbReference type="PANTHER" id="PTHR18964:SF149">
    <property type="entry name" value="BIFUNCTIONAL UDP-N-ACETYLGLUCOSAMINE 2-EPIMERASE_N-ACETYLMANNOSAMINE KINASE"/>
    <property type="match status" value="1"/>
</dbReference>
<comment type="similarity">
    <text evidence="1">Belongs to the ROK (NagC/XylR) family.</text>
</comment>
<dbReference type="InterPro" id="IPR036388">
    <property type="entry name" value="WH-like_DNA-bd_sf"/>
</dbReference>
<accession>F2N9A7</accession>
<reference evidence="4" key="1">
    <citation type="journal article" date="2013" name="Stand. Genomic Sci.">
        <title>Complete genome sequence of Coriobacterium glomerans type strain (PW2(T)) from the midgut of Pyrrhocoris apterus L. (red soldier bug).</title>
        <authorList>
            <person name="Stackebrandt E."/>
            <person name="Zeytun A."/>
            <person name="Lapidus A."/>
            <person name="Nolan M."/>
            <person name="Lucas S."/>
            <person name="Hammon N."/>
            <person name="Deshpande S."/>
            <person name="Cheng J.F."/>
            <person name="Tapia R."/>
            <person name="Goodwin L.A."/>
            <person name="Pitluck S."/>
            <person name="Liolios K."/>
            <person name="Pagani I."/>
            <person name="Ivanova N."/>
            <person name="Mavromatis K."/>
            <person name="Mikhailova N."/>
            <person name="Huntemann M."/>
            <person name="Pati A."/>
            <person name="Chen A."/>
            <person name="Palaniappan K."/>
            <person name="Chang Y.J."/>
            <person name="Land M."/>
            <person name="Hauser L."/>
            <person name="Rohde M."/>
            <person name="Pukall R."/>
            <person name="Goker M."/>
            <person name="Detter J.C."/>
            <person name="Woyke T."/>
            <person name="Bristow J."/>
            <person name="Eisen J.A."/>
            <person name="Markowitz V."/>
            <person name="Hugenholtz P."/>
            <person name="Kyrpides N.C."/>
            <person name="Klenk H.P."/>
        </authorList>
    </citation>
    <scope>NUCLEOTIDE SEQUENCE</scope>
    <source>
        <strain evidence="4">ATCC 49209 / DSM 20642 / JCM 10262 / PW2</strain>
    </source>
</reference>
<dbReference type="Gene3D" id="3.30.420.40">
    <property type="match status" value="2"/>
</dbReference>
<evidence type="ECO:0000256" key="1">
    <source>
        <dbReference type="ARBA" id="ARBA00006479"/>
    </source>
</evidence>
<dbReference type="EMBL" id="CP002628">
    <property type="protein sequence ID" value="AEB07855.1"/>
    <property type="molecule type" value="Genomic_DNA"/>
</dbReference>
<dbReference type="AlphaFoldDB" id="F2N9A7"/>
<dbReference type="Pfam" id="PF00480">
    <property type="entry name" value="ROK"/>
    <property type="match status" value="1"/>
</dbReference>
<dbReference type="GO" id="GO:0006355">
    <property type="term" value="P:regulation of DNA-templated transcription"/>
    <property type="evidence" value="ECO:0007669"/>
    <property type="project" value="InterPro"/>
</dbReference>
<name>F2N9A7_CORGP</name>
<dbReference type="InterPro" id="IPR005471">
    <property type="entry name" value="Tscrpt_reg_IclR_N"/>
</dbReference>
<proteinExistence type="inferred from homology"/>
<evidence type="ECO:0000313" key="4">
    <source>
        <dbReference type="Proteomes" id="UP000006851"/>
    </source>
</evidence>
<sequence length="377" mass="40823">MPDTRDQRSRQSKSHGSLFRLIAASPSPMTMKQLSMSLGVSLPTVYQNVSELIERGLVRSCGEQSSSGGRRPNSVGINAGARISLGISLAGDSISSVAVDLQGHTIYSSCIARELPRSADALADLLQEETERFLKATSFSRGLLLGVMIAIPGFIDRESDTIFNSPLAGLSDIPITLLTDGLPVPAYAEAAAVCGGCAEYHTRPSDCNMAYLSIEHEVSGSVFLDGRPYIGNNNRSAEFGHICVEENGKTCACGNRGCLETYCSATRIERDSGLSLDQFFDALGRRSAEEREIWNDYVEHLARGIATIITCFDCEVVIGGRICQFLGPHFDNILLHIGERKLFNSHDYPSVILSKHAQYGIPLGAALMLIEDFISHA</sequence>
<dbReference type="KEGG" id="cgo:Corgl_1760"/>
<protein>
    <submittedName>
        <fullName evidence="3">ROK family protein</fullName>
    </submittedName>
</protein>
<dbReference type="GO" id="GO:0003677">
    <property type="term" value="F:DNA binding"/>
    <property type="evidence" value="ECO:0007669"/>
    <property type="project" value="InterPro"/>
</dbReference>
<evidence type="ECO:0000259" key="2">
    <source>
        <dbReference type="Pfam" id="PF09339"/>
    </source>
</evidence>
<dbReference type="SUPFAM" id="SSF46785">
    <property type="entry name" value="Winged helix' DNA-binding domain"/>
    <property type="match status" value="1"/>
</dbReference>
<dbReference type="Proteomes" id="UP000006851">
    <property type="component" value="Chromosome"/>
</dbReference>
<gene>
    <name evidence="3" type="ordered locus">Corgl_1760</name>
</gene>
<organism evidence="3 4">
    <name type="scientific">Coriobacterium glomerans (strain ATCC 49209 / DSM 20642 / JCM 10262 / PW2)</name>
    <dbReference type="NCBI Taxonomy" id="700015"/>
    <lineage>
        <taxon>Bacteria</taxon>
        <taxon>Bacillati</taxon>
        <taxon>Actinomycetota</taxon>
        <taxon>Coriobacteriia</taxon>
        <taxon>Coriobacteriales</taxon>
        <taxon>Coriobacteriaceae</taxon>
        <taxon>Coriobacterium</taxon>
    </lineage>
</organism>
<dbReference type="InterPro" id="IPR000600">
    <property type="entry name" value="ROK"/>
</dbReference>
<dbReference type="RefSeq" id="WP_013709597.1">
    <property type="nucleotide sequence ID" value="NC_015389.1"/>
</dbReference>
<dbReference type="InterPro" id="IPR043129">
    <property type="entry name" value="ATPase_NBD"/>
</dbReference>
<dbReference type="InterPro" id="IPR036390">
    <property type="entry name" value="WH_DNA-bd_sf"/>
</dbReference>
<evidence type="ECO:0000313" key="3">
    <source>
        <dbReference type="EMBL" id="AEB07855.1"/>
    </source>
</evidence>
<dbReference type="STRING" id="700015.Corgl_1760"/>
<keyword evidence="4" id="KW-1185">Reference proteome</keyword>
<dbReference type="SUPFAM" id="SSF53067">
    <property type="entry name" value="Actin-like ATPase domain"/>
    <property type="match status" value="2"/>
</dbReference>
<dbReference type="OrthoDB" id="3225083at2"/>